<dbReference type="NCBIfam" id="TIGR01509">
    <property type="entry name" value="HAD-SF-IA-v3"/>
    <property type="match status" value="1"/>
</dbReference>
<accession>A0ABV8PTJ8</accession>
<dbReference type="EC" id="3.1.3.50" evidence="1"/>
<evidence type="ECO:0000313" key="2">
    <source>
        <dbReference type="Proteomes" id="UP001595906"/>
    </source>
</evidence>
<gene>
    <name evidence="1" type="primary">hxpB</name>
    <name evidence="1" type="ORF">ACFOW1_00600</name>
</gene>
<dbReference type="GO" id="GO:0003850">
    <property type="term" value="F:2-deoxyglucose-6-phosphatase activity"/>
    <property type="evidence" value="ECO:0007669"/>
    <property type="project" value="UniProtKB-EC"/>
</dbReference>
<dbReference type="EC" id="3.1.3.22" evidence="1"/>
<dbReference type="InterPro" id="IPR023198">
    <property type="entry name" value="PGP-like_dom2"/>
</dbReference>
<keyword evidence="1" id="KW-0378">Hydrolase</keyword>
<dbReference type="PANTHER" id="PTHR18901">
    <property type="entry name" value="2-DEOXYGLUCOSE-6-PHOSPHATE PHOSPHATASE 2"/>
    <property type="match status" value="1"/>
</dbReference>
<dbReference type="Gene3D" id="3.40.50.1000">
    <property type="entry name" value="HAD superfamily/HAD-like"/>
    <property type="match status" value="1"/>
</dbReference>
<dbReference type="InterPro" id="IPR006439">
    <property type="entry name" value="HAD-SF_hydro_IA"/>
</dbReference>
<dbReference type="NCBIfam" id="NF008087">
    <property type="entry name" value="PRK10826.1"/>
    <property type="match status" value="1"/>
</dbReference>
<dbReference type="InterPro" id="IPR023214">
    <property type="entry name" value="HAD_sf"/>
</dbReference>
<dbReference type="Pfam" id="PF00702">
    <property type="entry name" value="Hydrolase"/>
    <property type="match status" value="1"/>
</dbReference>
<organism evidence="1 2">
    <name type="scientific">Parasediminibacterium paludis</name>
    <dbReference type="NCBI Taxonomy" id="908966"/>
    <lineage>
        <taxon>Bacteria</taxon>
        <taxon>Pseudomonadati</taxon>
        <taxon>Bacteroidota</taxon>
        <taxon>Chitinophagia</taxon>
        <taxon>Chitinophagales</taxon>
        <taxon>Chitinophagaceae</taxon>
        <taxon>Parasediminibacterium</taxon>
    </lineage>
</organism>
<dbReference type="Gene3D" id="1.10.150.240">
    <property type="entry name" value="Putative phosphatase, domain 2"/>
    <property type="match status" value="1"/>
</dbReference>
<sequence length="220" mass="24441">MPINTVIFDMDGLLIDSEPLWNEAAIEVFATFGATLTNELCNTTTGLRTREFIQWWFAYFNINHIETKTAETLIFDSILQKVAAKGTIMPGVHHIINFFHEKGFKIGIATSSPQSLIDLVVRLTGIGPYIHATSSAEDLPYGKPHPQVYLDCAQKLKANPTNCLAFEDSFNGLIAAKAARMKCVVVPHGSVQKEDKWGAADLKLSSLQNFGELHFDMLNR</sequence>
<dbReference type="EMBL" id="JBHSDC010000002">
    <property type="protein sequence ID" value="MFC4230369.1"/>
    <property type="molecule type" value="Genomic_DNA"/>
</dbReference>
<dbReference type="PANTHER" id="PTHR18901:SF38">
    <property type="entry name" value="PSEUDOURIDINE-5'-PHOSPHATASE"/>
    <property type="match status" value="1"/>
</dbReference>
<dbReference type="GO" id="GO:0050084">
    <property type="term" value="F:mannitol-1-phosphatase activity"/>
    <property type="evidence" value="ECO:0007669"/>
    <property type="project" value="UniProtKB-EC"/>
</dbReference>
<dbReference type="EC" id="3.1.3.68" evidence="1"/>
<dbReference type="SFLD" id="SFLDS00003">
    <property type="entry name" value="Haloacid_Dehalogenase"/>
    <property type="match status" value="1"/>
</dbReference>
<dbReference type="SFLD" id="SFLDG01129">
    <property type="entry name" value="C1.5:_HAD__Beta-PGM__Phosphata"/>
    <property type="match status" value="1"/>
</dbReference>
<proteinExistence type="predicted"/>
<name>A0ABV8PTJ8_9BACT</name>
<dbReference type="GO" id="GO:0050286">
    <property type="term" value="F:sorbitol-6-phosphatase activity"/>
    <property type="evidence" value="ECO:0007669"/>
    <property type="project" value="UniProtKB-EC"/>
</dbReference>
<dbReference type="InterPro" id="IPR036412">
    <property type="entry name" value="HAD-like_sf"/>
</dbReference>
<comment type="caution">
    <text evidence="1">The sequence shown here is derived from an EMBL/GenBank/DDBJ whole genome shotgun (WGS) entry which is preliminary data.</text>
</comment>
<dbReference type="RefSeq" id="WP_379011480.1">
    <property type="nucleotide sequence ID" value="NZ_JBHSDC010000002.1"/>
</dbReference>
<dbReference type="SUPFAM" id="SSF56784">
    <property type="entry name" value="HAD-like"/>
    <property type="match status" value="1"/>
</dbReference>
<evidence type="ECO:0000313" key="1">
    <source>
        <dbReference type="EMBL" id="MFC4230369.1"/>
    </source>
</evidence>
<dbReference type="Proteomes" id="UP001595906">
    <property type="component" value="Unassembled WGS sequence"/>
</dbReference>
<reference evidence="2" key="1">
    <citation type="journal article" date="2019" name="Int. J. Syst. Evol. Microbiol.">
        <title>The Global Catalogue of Microorganisms (GCM) 10K type strain sequencing project: providing services to taxonomists for standard genome sequencing and annotation.</title>
        <authorList>
            <consortium name="The Broad Institute Genomics Platform"/>
            <consortium name="The Broad Institute Genome Sequencing Center for Infectious Disease"/>
            <person name="Wu L."/>
            <person name="Ma J."/>
        </authorList>
    </citation>
    <scope>NUCLEOTIDE SEQUENCE [LARGE SCALE GENOMIC DNA]</scope>
    <source>
        <strain evidence="2">CECT 8010</strain>
    </source>
</reference>
<keyword evidence="2" id="KW-1185">Reference proteome</keyword>
<protein>
    <submittedName>
        <fullName evidence="1">Hexitol phosphatase HxpB</fullName>
        <ecNumber evidence="1">3.1.3.22</ecNumber>
        <ecNumber evidence="1">3.1.3.50</ecNumber>
        <ecNumber evidence="1">3.1.3.68</ecNumber>
    </submittedName>
</protein>
<dbReference type="SFLD" id="SFLDG01135">
    <property type="entry name" value="C1.5.6:_HAD__Beta-PGM__Phospha"/>
    <property type="match status" value="1"/>
</dbReference>